<dbReference type="NCBIfam" id="TIGR00574">
    <property type="entry name" value="dnl1"/>
    <property type="match status" value="1"/>
</dbReference>
<dbReference type="GO" id="GO:0003910">
    <property type="term" value="F:DNA ligase (ATP) activity"/>
    <property type="evidence" value="ECO:0007669"/>
    <property type="project" value="UniProtKB-EC"/>
</dbReference>
<dbReference type="Pfam" id="PF01068">
    <property type="entry name" value="DNA_ligase_A_M"/>
    <property type="match status" value="2"/>
</dbReference>
<dbReference type="InterPro" id="IPR000977">
    <property type="entry name" value="DNA_ligase_ATP-dep"/>
</dbReference>
<dbReference type="GO" id="GO:0071897">
    <property type="term" value="P:DNA biosynthetic process"/>
    <property type="evidence" value="ECO:0007669"/>
    <property type="project" value="InterPro"/>
</dbReference>
<evidence type="ECO:0000256" key="3">
    <source>
        <dbReference type="ARBA" id="ARBA00022598"/>
    </source>
</evidence>
<dbReference type="CDD" id="cd07900">
    <property type="entry name" value="Adenylation_DNA_ligase_I_Euk"/>
    <property type="match status" value="1"/>
</dbReference>
<dbReference type="InterPro" id="IPR016059">
    <property type="entry name" value="DNA_ligase_ATP-dep_CS"/>
</dbReference>
<keyword evidence="10" id="KW-0539">Nucleus</keyword>
<dbReference type="InterPro" id="IPR012310">
    <property type="entry name" value="DNA_ligase_ATP-dep_cent"/>
</dbReference>
<dbReference type="InterPro" id="IPR012308">
    <property type="entry name" value="DNA_ligase_ATP-dep_N"/>
</dbReference>
<evidence type="ECO:0000256" key="5">
    <source>
        <dbReference type="ARBA" id="ARBA00022741"/>
    </source>
</evidence>
<proteinExistence type="inferred from homology"/>
<evidence type="ECO:0000256" key="1">
    <source>
        <dbReference type="ARBA" id="ARBA00004123"/>
    </source>
</evidence>
<dbReference type="OrthoDB" id="206088at2759"/>
<evidence type="ECO:0000313" key="15">
    <source>
        <dbReference type="EMBL" id="KAA0190230.1"/>
    </source>
</evidence>
<sequence length="362" mass="39741">MFTPKPLTISVVFAKLKEISAMSGNASQAKKIERISSLLVACRECEAKYLIRSLSGKLRIGLAEQTVLTALGQAACYTPFHSAAAVKGCNSSGLLDASVGQGAEQWKARVETAVANVKKAYCVCPNYDKLVAGLLADGPDGLHLHCFITPGVPVKPMLAHPTRGVTDVLKRFDECDFTCEYKYDGERAQIHVLSTGVIHVYSRNQEDNTAKYPDIVNNLMPRVISSSKLGLQYQKLLDGDADVPESVDSNTVSCVPVESCILDSEVVAWDRQANQILPFQVLSTRKRKDVEEATVRVQVCVFPFDLLYLNGVSLIEKPLRIRRQILRNTFSQLTGEFMFATSLDSSDTDEIAAFLDESIKGL</sequence>
<comment type="subcellular location">
    <subcellularLocation>
        <location evidence="1">Nucleus</location>
    </subcellularLocation>
</comment>
<dbReference type="EMBL" id="LUCM01007272">
    <property type="protein sequence ID" value="KAA0190230.1"/>
    <property type="molecule type" value="Genomic_DNA"/>
</dbReference>
<keyword evidence="5 12" id="KW-0547">Nucleotide-binding</keyword>
<dbReference type="InterPro" id="IPR036599">
    <property type="entry name" value="DNA_ligase_N_sf"/>
</dbReference>
<evidence type="ECO:0000259" key="14">
    <source>
        <dbReference type="PROSITE" id="PS50160"/>
    </source>
</evidence>
<dbReference type="PROSITE" id="PS00697">
    <property type="entry name" value="DNA_LIGASE_A1"/>
    <property type="match status" value="1"/>
</dbReference>
<keyword evidence="4" id="KW-0235">DNA replication</keyword>
<dbReference type="PANTHER" id="PTHR45674:SF4">
    <property type="entry name" value="DNA LIGASE 1"/>
    <property type="match status" value="1"/>
</dbReference>
<dbReference type="GO" id="GO:0005524">
    <property type="term" value="F:ATP binding"/>
    <property type="evidence" value="ECO:0007669"/>
    <property type="project" value="UniProtKB-KW"/>
</dbReference>
<evidence type="ECO:0000313" key="16">
    <source>
        <dbReference type="Proteomes" id="UP000728185"/>
    </source>
</evidence>
<comment type="similarity">
    <text evidence="2 13">Belongs to the ATP-dependent DNA ligase family.</text>
</comment>
<evidence type="ECO:0000256" key="8">
    <source>
        <dbReference type="ARBA" id="ARBA00023172"/>
    </source>
</evidence>
<dbReference type="EC" id="6.5.1.1" evidence="12"/>
<dbReference type="SUPFAM" id="SSF56091">
    <property type="entry name" value="DNA ligase/mRNA capping enzyme, catalytic domain"/>
    <property type="match status" value="1"/>
</dbReference>
<dbReference type="AlphaFoldDB" id="A0A8E0VK23"/>
<dbReference type="Gene3D" id="3.30.470.30">
    <property type="entry name" value="DNA ligase/mRNA capping enzyme"/>
    <property type="match status" value="1"/>
</dbReference>
<evidence type="ECO:0000256" key="9">
    <source>
        <dbReference type="ARBA" id="ARBA00023204"/>
    </source>
</evidence>
<evidence type="ECO:0000256" key="2">
    <source>
        <dbReference type="ARBA" id="ARBA00007572"/>
    </source>
</evidence>
<evidence type="ECO:0000256" key="12">
    <source>
        <dbReference type="RuleBase" id="RU000617"/>
    </source>
</evidence>
<evidence type="ECO:0000256" key="13">
    <source>
        <dbReference type="RuleBase" id="RU004196"/>
    </source>
</evidence>
<dbReference type="GO" id="GO:0006281">
    <property type="term" value="P:DNA repair"/>
    <property type="evidence" value="ECO:0007669"/>
    <property type="project" value="UniProtKB-KW"/>
</dbReference>
<dbReference type="PROSITE" id="PS50160">
    <property type="entry name" value="DNA_LIGASE_A3"/>
    <property type="match status" value="1"/>
</dbReference>
<keyword evidence="6 12" id="KW-0227">DNA damage</keyword>
<dbReference type="Gene3D" id="1.10.3260.10">
    <property type="entry name" value="DNA ligase, ATP-dependent, N-terminal domain"/>
    <property type="match status" value="1"/>
</dbReference>
<evidence type="ECO:0000256" key="10">
    <source>
        <dbReference type="ARBA" id="ARBA00023242"/>
    </source>
</evidence>
<dbReference type="GO" id="GO:1903461">
    <property type="term" value="P:Okazaki fragment processing involved in mitotic DNA replication"/>
    <property type="evidence" value="ECO:0007669"/>
    <property type="project" value="TreeGrafter"/>
</dbReference>
<dbReference type="SUPFAM" id="SSF117018">
    <property type="entry name" value="ATP-dependent DNA ligase DNA-binding domain"/>
    <property type="match status" value="1"/>
</dbReference>
<evidence type="ECO:0000256" key="7">
    <source>
        <dbReference type="ARBA" id="ARBA00022840"/>
    </source>
</evidence>
<comment type="caution">
    <text evidence="15">The sequence shown here is derived from an EMBL/GenBank/DDBJ whole genome shotgun (WGS) entry which is preliminary data.</text>
</comment>
<evidence type="ECO:0000256" key="4">
    <source>
        <dbReference type="ARBA" id="ARBA00022705"/>
    </source>
</evidence>
<protein>
    <recommendedName>
        <fullName evidence="12">DNA ligase</fullName>
        <ecNumber evidence="12">6.5.1.1</ecNumber>
    </recommendedName>
</protein>
<dbReference type="GO" id="GO:0005634">
    <property type="term" value="C:nucleus"/>
    <property type="evidence" value="ECO:0007669"/>
    <property type="project" value="UniProtKB-SubCell"/>
</dbReference>
<accession>A0A8E0VK23</accession>
<organism evidence="15 16">
    <name type="scientific">Fasciolopsis buskii</name>
    <dbReference type="NCBI Taxonomy" id="27845"/>
    <lineage>
        <taxon>Eukaryota</taxon>
        <taxon>Metazoa</taxon>
        <taxon>Spiralia</taxon>
        <taxon>Lophotrochozoa</taxon>
        <taxon>Platyhelminthes</taxon>
        <taxon>Trematoda</taxon>
        <taxon>Digenea</taxon>
        <taxon>Plagiorchiida</taxon>
        <taxon>Echinostomata</taxon>
        <taxon>Echinostomatoidea</taxon>
        <taxon>Fasciolidae</taxon>
        <taxon>Fasciolopsis</taxon>
    </lineage>
</organism>
<dbReference type="PANTHER" id="PTHR45674">
    <property type="entry name" value="DNA LIGASE 1/3 FAMILY MEMBER"/>
    <property type="match status" value="1"/>
</dbReference>
<dbReference type="FunFam" id="3.30.470.30:FF:000002">
    <property type="entry name" value="DNA ligase"/>
    <property type="match status" value="1"/>
</dbReference>
<evidence type="ECO:0000256" key="6">
    <source>
        <dbReference type="ARBA" id="ARBA00022763"/>
    </source>
</evidence>
<dbReference type="Gene3D" id="3.30.1490.70">
    <property type="match status" value="1"/>
</dbReference>
<keyword evidence="7 12" id="KW-0067">ATP-binding</keyword>
<keyword evidence="9 12" id="KW-0234">DNA repair</keyword>
<gene>
    <name evidence="15" type="ORF">FBUS_11401</name>
</gene>
<name>A0A8E0VK23_9TREM</name>
<keyword evidence="3 12" id="KW-0436">Ligase</keyword>
<evidence type="ECO:0000256" key="11">
    <source>
        <dbReference type="ARBA" id="ARBA00034003"/>
    </source>
</evidence>
<dbReference type="GO" id="GO:0005739">
    <property type="term" value="C:mitochondrion"/>
    <property type="evidence" value="ECO:0007669"/>
    <property type="project" value="TreeGrafter"/>
</dbReference>
<feature type="domain" description="ATP-dependent DNA ligase family profile" evidence="14">
    <location>
        <begin position="292"/>
        <end position="362"/>
    </location>
</feature>
<keyword evidence="8 12" id="KW-0233">DNA recombination</keyword>
<dbReference type="Proteomes" id="UP000728185">
    <property type="component" value="Unassembled WGS sequence"/>
</dbReference>
<dbReference type="GO" id="GO:0003677">
    <property type="term" value="F:DNA binding"/>
    <property type="evidence" value="ECO:0007669"/>
    <property type="project" value="InterPro"/>
</dbReference>
<dbReference type="GO" id="GO:0006310">
    <property type="term" value="P:DNA recombination"/>
    <property type="evidence" value="ECO:0007669"/>
    <property type="project" value="UniProtKB-KW"/>
</dbReference>
<comment type="catalytic activity">
    <reaction evidence="11 12">
        <text>ATP + (deoxyribonucleotide)n-3'-hydroxyl + 5'-phospho-(deoxyribonucleotide)m = (deoxyribonucleotide)n+m + AMP + diphosphate.</text>
        <dbReference type="EC" id="6.5.1.1"/>
    </reaction>
</comment>
<reference evidence="15" key="1">
    <citation type="submission" date="2019-05" db="EMBL/GenBank/DDBJ databases">
        <title>Annotation for the trematode Fasciolopsis buski.</title>
        <authorList>
            <person name="Choi Y.-J."/>
        </authorList>
    </citation>
    <scope>NUCLEOTIDE SEQUENCE</scope>
    <source>
        <strain evidence="15">HT</strain>
        <tissue evidence="15">Whole worm</tissue>
    </source>
</reference>
<keyword evidence="16" id="KW-1185">Reference proteome</keyword>
<dbReference type="InterPro" id="IPR050191">
    <property type="entry name" value="ATP-dep_DNA_ligase"/>
</dbReference>
<dbReference type="Pfam" id="PF04675">
    <property type="entry name" value="DNA_ligase_A_N"/>
    <property type="match status" value="1"/>
</dbReference>